<evidence type="ECO:0000313" key="3">
    <source>
        <dbReference type="Proteomes" id="UP000297703"/>
    </source>
</evidence>
<reference evidence="2 3" key="1">
    <citation type="submission" date="2019-04" db="EMBL/GenBank/DDBJ databases">
        <title>Draft genome of the big-headed turtle Platysternon megacephalum.</title>
        <authorList>
            <person name="Gong S."/>
        </authorList>
    </citation>
    <scope>NUCLEOTIDE SEQUENCE [LARGE SCALE GENOMIC DNA]</scope>
    <source>
        <strain evidence="2">DO16091913</strain>
        <tissue evidence="2">Muscle</tissue>
    </source>
</reference>
<feature type="compositionally biased region" description="Polar residues" evidence="1">
    <location>
        <begin position="32"/>
        <end position="42"/>
    </location>
</feature>
<feature type="compositionally biased region" description="Basic and acidic residues" evidence="1">
    <location>
        <begin position="134"/>
        <end position="143"/>
    </location>
</feature>
<dbReference type="AlphaFoldDB" id="A0A4D9DL34"/>
<feature type="region of interest" description="Disordered" evidence="1">
    <location>
        <begin position="1"/>
        <end position="143"/>
    </location>
</feature>
<organism evidence="2 3">
    <name type="scientific">Platysternon megacephalum</name>
    <name type="common">big-headed turtle</name>
    <dbReference type="NCBI Taxonomy" id="55544"/>
    <lineage>
        <taxon>Eukaryota</taxon>
        <taxon>Metazoa</taxon>
        <taxon>Chordata</taxon>
        <taxon>Craniata</taxon>
        <taxon>Vertebrata</taxon>
        <taxon>Euteleostomi</taxon>
        <taxon>Archelosauria</taxon>
        <taxon>Testudinata</taxon>
        <taxon>Testudines</taxon>
        <taxon>Cryptodira</taxon>
        <taxon>Durocryptodira</taxon>
        <taxon>Testudinoidea</taxon>
        <taxon>Platysternidae</taxon>
        <taxon>Platysternon</taxon>
    </lineage>
</organism>
<feature type="compositionally biased region" description="Gly residues" evidence="1">
    <location>
        <begin position="94"/>
        <end position="105"/>
    </location>
</feature>
<dbReference type="EMBL" id="QXTE01000552">
    <property type="protein sequence ID" value="TFJ96937.1"/>
    <property type="molecule type" value="Genomic_DNA"/>
</dbReference>
<accession>A0A4D9DL34</accession>
<sequence length="143" mass="14399">MPALLRGPGPARQVGVGAGAGPSRMVSPVLGSASSRVPSSAQRRGVGAALSRWGAAPQMQRRWNTPLQRPAWGDARKEAAAAGGCLGGREQTGEGLGEKPGGGARAGRSPGFKGQGGSGCSGTAGPRPAPRELPTLRREKRSV</sequence>
<dbReference type="Proteomes" id="UP000297703">
    <property type="component" value="Unassembled WGS sequence"/>
</dbReference>
<evidence type="ECO:0000313" key="2">
    <source>
        <dbReference type="EMBL" id="TFJ96937.1"/>
    </source>
</evidence>
<comment type="caution">
    <text evidence="2">The sequence shown here is derived from an EMBL/GenBank/DDBJ whole genome shotgun (WGS) entry which is preliminary data.</text>
</comment>
<protein>
    <submittedName>
        <fullName evidence="2">Ribosome recycling factor</fullName>
    </submittedName>
</protein>
<gene>
    <name evidence="2" type="ORF">DR999_PMT21244</name>
</gene>
<reference evidence="2 3" key="2">
    <citation type="submission" date="2019-04" db="EMBL/GenBank/DDBJ databases">
        <title>The genome sequence of big-headed turtle.</title>
        <authorList>
            <person name="Gong S."/>
        </authorList>
    </citation>
    <scope>NUCLEOTIDE SEQUENCE [LARGE SCALE GENOMIC DNA]</scope>
    <source>
        <strain evidence="2">DO16091913</strain>
        <tissue evidence="2">Muscle</tissue>
    </source>
</reference>
<evidence type="ECO:0000256" key="1">
    <source>
        <dbReference type="SAM" id="MobiDB-lite"/>
    </source>
</evidence>
<keyword evidence="3" id="KW-1185">Reference proteome</keyword>
<name>A0A4D9DL34_9SAUR</name>
<feature type="compositionally biased region" description="Gly residues" evidence="1">
    <location>
        <begin position="113"/>
        <end position="122"/>
    </location>
</feature>
<proteinExistence type="predicted"/>